<protein>
    <submittedName>
        <fullName evidence="2">AAA ATPase domain-containing protein</fullName>
    </submittedName>
</protein>
<accession>A0A1G6MQC1</accession>
<evidence type="ECO:0000259" key="1">
    <source>
        <dbReference type="Pfam" id="PF13304"/>
    </source>
</evidence>
<dbReference type="RefSeq" id="WP_149796744.1">
    <property type="nucleotide sequence ID" value="NZ_FMYT01000009.1"/>
</dbReference>
<dbReference type="AlphaFoldDB" id="A0A1G6MQC1"/>
<evidence type="ECO:0000313" key="3">
    <source>
        <dbReference type="Proteomes" id="UP000324896"/>
    </source>
</evidence>
<proteinExistence type="predicted"/>
<dbReference type="PANTHER" id="PTHR43581:SF2">
    <property type="entry name" value="EXCINUCLEASE ATPASE SUBUNIT"/>
    <property type="match status" value="1"/>
</dbReference>
<dbReference type="EMBL" id="FMYT01000009">
    <property type="protein sequence ID" value="SDC57427.1"/>
    <property type="molecule type" value="Genomic_DNA"/>
</dbReference>
<dbReference type="SUPFAM" id="SSF52540">
    <property type="entry name" value="P-loop containing nucleoside triphosphate hydrolases"/>
    <property type="match status" value="1"/>
</dbReference>
<evidence type="ECO:0000313" key="2">
    <source>
        <dbReference type="EMBL" id="SDC57427.1"/>
    </source>
</evidence>
<gene>
    <name evidence="2" type="ORF">SAMN04488597_10926</name>
</gene>
<dbReference type="CDD" id="cd00267">
    <property type="entry name" value="ABC_ATPase"/>
    <property type="match status" value="1"/>
</dbReference>
<name>A0A1G6MQC1_9FIRM</name>
<organism evidence="2 3">
    <name type="scientific">Halanaerobium congolense</name>
    <dbReference type="NCBI Taxonomy" id="54121"/>
    <lineage>
        <taxon>Bacteria</taxon>
        <taxon>Bacillati</taxon>
        <taxon>Bacillota</taxon>
        <taxon>Clostridia</taxon>
        <taxon>Halanaerobiales</taxon>
        <taxon>Halanaerobiaceae</taxon>
        <taxon>Halanaerobium</taxon>
    </lineage>
</organism>
<dbReference type="InterPro" id="IPR051396">
    <property type="entry name" value="Bact_Antivir_Def_Nuclease"/>
</dbReference>
<dbReference type="GO" id="GO:0005524">
    <property type="term" value="F:ATP binding"/>
    <property type="evidence" value="ECO:0007669"/>
    <property type="project" value="InterPro"/>
</dbReference>
<dbReference type="Pfam" id="PF13304">
    <property type="entry name" value="AAA_21"/>
    <property type="match status" value="1"/>
</dbReference>
<dbReference type="InterPro" id="IPR003959">
    <property type="entry name" value="ATPase_AAA_core"/>
</dbReference>
<dbReference type="PANTHER" id="PTHR43581">
    <property type="entry name" value="ATP/GTP PHOSPHATASE"/>
    <property type="match status" value="1"/>
</dbReference>
<dbReference type="InterPro" id="IPR027417">
    <property type="entry name" value="P-loop_NTPase"/>
</dbReference>
<reference evidence="2 3" key="1">
    <citation type="submission" date="2016-10" db="EMBL/GenBank/DDBJ databases">
        <authorList>
            <person name="Varghese N."/>
            <person name="Submissions S."/>
        </authorList>
    </citation>
    <scope>NUCLEOTIDE SEQUENCE [LARGE SCALE GENOMIC DNA]</scope>
    <source>
        <strain evidence="2 3">WG10</strain>
    </source>
</reference>
<dbReference type="Gene3D" id="3.40.50.300">
    <property type="entry name" value="P-loop containing nucleotide triphosphate hydrolases"/>
    <property type="match status" value="2"/>
</dbReference>
<sequence>MELVYAWIENFNNLKRIGFNFSSNFNVKFNKNKILLERNDSFTLDYGDIDNISVIVGKNGAGKTSIVDALAQQRNKKTSLGEGSFLLYHLKDNIFCIEGYYPWGIENLTNIPAESKEVYTFIVKLDQEKNEFVFQKYAQSANNKHQIAHLNIRDSFSSNYKHRDFSNNYYGFDYLRLNVRQAKNIDKYKFISRLKSRDTKKFTDFKNDIFLIIDTNFSYGIFEDLSITAPNNSSAKNKYILETLKKYVLSLYNTLENEIEEKLKKDLVDIKNSINSLDPIDKNKLFGILKEEFKLLNKAYNSYDTMPYYSAIKDYIELVEKELTAEYFINNKIKITIESDLDDKIINLLKLIDETKAGDENFLNGNIVVKFDPLSMGEKIYINLFSEISSGINILKNNRKLNLETIIIMLDEPDKSMHPEWSRKLISNLVDFVSIFDEFNFQFIITTHSPFIISDLDQNDVIRIEADDRGDCKVLKNSNNTFAQNIHTLFKDDFFMDSTFGEFAKQSVEKIIEDLKKEKVTGEDFERITEISELIGEPVLKSYLKKLINNKSEEM</sequence>
<feature type="domain" description="ATPase AAA-type core" evidence="1">
    <location>
        <begin position="188"/>
        <end position="454"/>
    </location>
</feature>
<dbReference type="GO" id="GO:0016887">
    <property type="term" value="F:ATP hydrolysis activity"/>
    <property type="evidence" value="ECO:0007669"/>
    <property type="project" value="InterPro"/>
</dbReference>
<dbReference type="Proteomes" id="UP000324896">
    <property type="component" value="Unassembled WGS sequence"/>
</dbReference>